<dbReference type="AlphaFoldDB" id="A0A059AN32"/>
<protein>
    <submittedName>
        <fullName evidence="1">Uncharacterized protein</fullName>
    </submittedName>
</protein>
<sequence length="146" mass="16812">MISLRFRLSGFSVFVWGDFCMGQGIRRRDTGRRDIRRRDTRRRGTQRPGTRLRRGTLRLRPTRRSTRSRRRRLSGNRVAARAAWRAVWLLYVAAVSWTPAFEDRKASVVQRAKIPSSLSSVQSLQTLGPSRLNSRISIASVAVFNI</sequence>
<gene>
    <name evidence="1" type="ORF">EUGRSUZ_I01052</name>
</gene>
<accession>A0A059AN32</accession>
<reference evidence="1" key="1">
    <citation type="submission" date="2013-07" db="EMBL/GenBank/DDBJ databases">
        <title>The genome of Eucalyptus grandis.</title>
        <authorList>
            <person name="Schmutz J."/>
            <person name="Hayes R."/>
            <person name="Myburg A."/>
            <person name="Tuskan G."/>
            <person name="Grattapaglia D."/>
            <person name="Rokhsar D.S."/>
        </authorList>
    </citation>
    <scope>NUCLEOTIDE SEQUENCE</scope>
    <source>
        <tissue evidence="1">Leaf extractions</tissue>
    </source>
</reference>
<organism evidence="1">
    <name type="scientific">Eucalyptus grandis</name>
    <name type="common">Flooded gum</name>
    <dbReference type="NCBI Taxonomy" id="71139"/>
    <lineage>
        <taxon>Eukaryota</taxon>
        <taxon>Viridiplantae</taxon>
        <taxon>Streptophyta</taxon>
        <taxon>Embryophyta</taxon>
        <taxon>Tracheophyta</taxon>
        <taxon>Spermatophyta</taxon>
        <taxon>Magnoliopsida</taxon>
        <taxon>eudicotyledons</taxon>
        <taxon>Gunneridae</taxon>
        <taxon>Pentapetalae</taxon>
        <taxon>rosids</taxon>
        <taxon>malvids</taxon>
        <taxon>Myrtales</taxon>
        <taxon>Myrtaceae</taxon>
        <taxon>Myrtoideae</taxon>
        <taxon>Eucalypteae</taxon>
        <taxon>Eucalyptus</taxon>
    </lineage>
</organism>
<evidence type="ECO:0000313" key="1">
    <source>
        <dbReference type="EMBL" id="KCW55091.1"/>
    </source>
</evidence>
<dbReference type="InParanoid" id="A0A059AN32"/>
<dbReference type="Gramene" id="KCW55091">
    <property type="protein sequence ID" value="KCW55091"/>
    <property type="gene ID" value="EUGRSUZ_I01052"/>
</dbReference>
<name>A0A059AN32_EUCGR</name>
<proteinExistence type="predicted"/>
<dbReference type="EMBL" id="KK198761">
    <property type="protein sequence ID" value="KCW55091.1"/>
    <property type="molecule type" value="Genomic_DNA"/>
</dbReference>